<evidence type="ECO:0000256" key="4">
    <source>
        <dbReference type="ARBA" id="ARBA00012483"/>
    </source>
</evidence>
<feature type="transmembrane region" description="Helical" evidence="15">
    <location>
        <begin position="1161"/>
        <end position="1181"/>
    </location>
</feature>
<keyword evidence="12 15" id="KW-0472">Membrane</keyword>
<evidence type="ECO:0000256" key="10">
    <source>
        <dbReference type="ARBA" id="ARBA00022833"/>
    </source>
</evidence>
<evidence type="ECO:0000256" key="8">
    <source>
        <dbReference type="ARBA" id="ARBA00022771"/>
    </source>
</evidence>
<evidence type="ECO:0000256" key="9">
    <source>
        <dbReference type="ARBA" id="ARBA00022786"/>
    </source>
</evidence>
<feature type="domain" description="RING-CH-type" evidence="17">
    <location>
        <begin position="26"/>
        <end position="87"/>
    </location>
</feature>
<reference evidence="18" key="1">
    <citation type="journal article" date="2020" name="Stud. Mycol.">
        <title>101 Dothideomycetes genomes: a test case for predicting lifestyles and emergence of pathogens.</title>
        <authorList>
            <person name="Haridas S."/>
            <person name="Albert R."/>
            <person name="Binder M."/>
            <person name="Bloem J."/>
            <person name="Labutti K."/>
            <person name="Salamov A."/>
            <person name="Andreopoulos B."/>
            <person name="Baker S."/>
            <person name="Barry K."/>
            <person name="Bills G."/>
            <person name="Bluhm B."/>
            <person name="Cannon C."/>
            <person name="Castanera R."/>
            <person name="Culley D."/>
            <person name="Daum C."/>
            <person name="Ezra D."/>
            <person name="Gonzalez J."/>
            <person name="Henrissat B."/>
            <person name="Kuo A."/>
            <person name="Liang C."/>
            <person name="Lipzen A."/>
            <person name="Lutzoni F."/>
            <person name="Magnuson J."/>
            <person name="Mondo S."/>
            <person name="Nolan M."/>
            <person name="Ohm R."/>
            <person name="Pangilinan J."/>
            <person name="Park H.-J."/>
            <person name="Ramirez L."/>
            <person name="Alfaro M."/>
            <person name="Sun H."/>
            <person name="Tritt A."/>
            <person name="Yoshinaga Y."/>
            <person name="Zwiers L.-H."/>
            <person name="Turgeon B."/>
            <person name="Goodwin S."/>
            <person name="Spatafora J."/>
            <person name="Crous P."/>
            <person name="Grigoriev I."/>
        </authorList>
    </citation>
    <scope>NUCLEOTIDE SEQUENCE</scope>
    <source>
        <strain evidence="18">CBS 279.74</strain>
    </source>
</reference>
<dbReference type="CDD" id="cd16702">
    <property type="entry name" value="RING_CH-C4HC3_MARCH6"/>
    <property type="match status" value="1"/>
</dbReference>
<dbReference type="FunFam" id="3.30.40.10:FF:000287">
    <property type="entry name" value="RING finger membrane protein"/>
    <property type="match status" value="1"/>
</dbReference>
<feature type="region of interest" description="Disordered" evidence="14">
    <location>
        <begin position="332"/>
        <end position="425"/>
    </location>
</feature>
<feature type="compositionally biased region" description="Polar residues" evidence="14">
    <location>
        <begin position="685"/>
        <end position="699"/>
    </location>
</feature>
<feature type="transmembrane region" description="Helical" evidence="15">
    <location>
        <begin position="875"/>
        <end position="899"/>
    </location>
</feature>
<dbReference type="OrthoDB" id="1108038at2759"/>
<keyword evidence="7" id="KW-0479">Metal-binding</keyword>
<feature type="compositionally biased region" description="Acidic residues" evidence="14">
    <location>
        <begin position="332"/>
        <end position="348"/>
    </location>
</feature>
<dbReference type="PANTHER" id="PTHR13145">
    <property type="entry name" value="SSM4 PROTEIN"/>
    <property type="match status" value="1"/>
</dbReference>
<dbReference type="GO" id="GO:0008270">
    <property type="term" value="F:zinc ion binding"/>
    <property type="evidence" value="ECO:0007669"/>
    <property type="project" value="UniProtKB-KW"/>
</dbReference>
<keyword evidence="11 15" id="KW-1133">Transmembrane helix</keyword>
<evidence type="ECO:0000256" key="15">
    <source>
        <dbReference type="SAM" id="Phobius"/>
    </source>
</evidence>
<keyword evidence="6 15" id="KW-0812">Transmembrane</keyword>
<dbReference type="GO" id="GO:0061630">
    <property type="term" value="F:ubiquitin protein ligase activity"/>
    <property type="evidence" value="ECO:0007669"/>
    <property type="project" value="UniProtKB-EC"/>
</dbReference>
<dbReference type="InterPro" id="IPR001841">
    <property type="entry name" value="Znf_RING"/>
</dbReference>
<dbReference type="Gene3D" id="3.30.40.10">
    <property type="entry name" value="Zinc/RING finger domain, C3HC4 (zinc finger)"/>
    <property type="match status" value="1"/>
</dbReference>
<organism evidence="18 19">
    <name type="scientific">Pleomassaria siparia CBS 279.74</name>
    <dbReference type="NCBI Taxonomy" id="1314801"/>
    <lineage>
        <taxon>Eukaryota</taxon>
        <taxon>Fungi</taxon>
        <taxon>Dikarya</taxon>
        <taxon>Ascomycota</taxon>
        <taxon>Pezizomycotina</taxon>
        <taxon>Dothideomycetes</taxon>
        <taxon>Pleosporomycetidae</taxon>
        <taxon>Pleosporales</taxon>
        <taxon>Pleomassariaceae</taxon>
        <taxon>Pleomassaria</taxon>
    </lineage>
</organism>
<dbReference type="Pfam" id="PF12906">
    <property type="entry name" value="RINGv"/>
    <property type="match status" value="1"/>
</dbReference>
<feature type="region of interest" description="Disordered" evidence="14">
    <location>
        <begin position="630"/>
        <end position="699"/>
    </location>
</feature>
<dbReference type="PROSITE" id="PS51292">
    <property type="entry name" value="ZF_RING_CH"/>
    <property type="match status" value="1"/>
</dbReference>
<evidence type="ECO:0000256" key="13">
    <source>
        <dbReference type="PROSITE-ProRule" id="PRU00175"/>
    </source>
</evidence>
<feature type="transmembrane region" description="Helical" evidence="15">
    <location>
        <begin position="115"/>
        <end position="134"/>
    </location>
</feature>
<feature type="compositionally biased region" description="Acidic residues" evidence="14">
    <location>
        <begin position="357"/>
        <end position="379"/>
    </location>
</feature>
<evidence type="ECO:0000256" key="11">
    <source>
        <dbReference type="ARBA" id="ARBA00022989"/>
    </source>
</evidence>
<dbReference type="InterPro" id="IPR013083">
    <property type="entry name" value="Znf_RING/FYVE/PHD"/>
</dbReference>
<proteinExistence type="predicted"/>
<comment type="pathway">
    <text evidence="3">Protein modification; protein ubiquitination.</text>
</comment>
<feature type="compositionally biased region" description="Basic and acidic residues" evidence="14">
    <location>
        <begin position="1"/>
        <end position="18"/>
    </location>
</feature>
<feature type="transmembrane region" description="Helical" evidence="15">
    <location>
        <begin position="1462"/>
        <end position="1480"/>
    </location>
</feature>
<dbReference type="EMBL" id="MU005764">
    <property type="protein sequence ID" value="KAF2714459.1"/>
    <property type="molecule type" value="Genomic_DNA"/>
</dbReference>
<feature type="transmembrane region" description="Helical" evidence="15">
    <location>
        <begin position="832"/>
        <end position="854"/>
    </location>
</feature>
<name>A0A6G1KNP4_9PLEO</name>
<dbReference type="GO" id="GO:0036503">
    <property type="term" value="P:ERAD pathway"/>
    <property type="evidence" value="ECO:0007669"/>
    <property type="project" value="TreeGrafter"/>
</dbReference>
<feature type="compositionally biased region" description="Polar residues" evidence="14">
    <location>
        <begin position="523"/>
        <end position="551"/>
    </location>
</feature>
<evidence type="ECO:0000256" key="2">
    <source>
        <dbReference type="ARBA" id="ARBA00004141"/>
    </source>
</evidence>
<keyword evidence="10" id="KW-0862">Zinc</keyword>
<feature type="transmembrane region" description="Helical" evidence="15">
    <location>
        <begin position="1113"/>
        <end position="1141"/>
    </location>
</feature>
<comment type="subcellular location">
    <subcellularLocation>
        <location evidence="2">Membrane</location>
        <topology evidence="2">Multi-pass membrane protein</topology>
    </subcellularLocation>
</comment>
<evidence type="ECO:0000256" key="6">
    <source>
        <dbReference type="ARBA" id="ARBA00022692"/>
    </source>
</evidence>
<keyword evidence="19" id="KW-1185">Reference proteome</keyword>
<dbReference type="Proteomes" id="UP000799428">
    <property type="component" value="Unassembled WGS sequence"/>
</dbReference>
<keyword evidence="8 13" id="KW-0863">Zinc-finger</keyword>
<feature type="compositionally biased region" description="Low complexity" evidence="14">
    <location>
        <begin position="509"/>
        <end position="522"/>
    </location>
</feature>
<dbReference type="SUPFAM" id="SSF57850">
    <property type="entry name" value="RING/U-box"/>
    <property type="match status" value="1"/>
</dbReference>
<feature type="transmembrane region" description="Helical" evidence="15">
    <location>
        <begin position="1262"/>
        <end position="1280"/>
    </location>
</feature>
<feature type="domain" description="RING-type" evidence="16">
    <location>
        <begin position="34"/>
        <end position="81"/>
    </location>
</feature>
<feature type="region of interest" description="Disordered" evidence="14">
    <location>
        <begin position="470"/>
        <end position="617"/>
    </location>
</feature>
<evidence type="ECO:0000259" key="17">
    <source>
        <dbReference type="PROSITE" id="PS51292"/>
    </source>
</evidence>
<feature type="region of interest" description="Disordered" evidence="14">
    <location>
        <begin position="1"/>
        <end position="29"/>
    </location>
</feature>
<dbReference type="InterPro" id="IPR056521">
    <property type="entry name" value="MARCHF6-like_C"/>
</dbReference>
<dbReference type="GO" id="GO:0005789">
    <property type="term" value="C:endoplasmic reticulum membrane"/>
    <property type="evidence" value="ECO:0007669"/>
    <property type="project" value="TreeGrafter"/>
</dbReference>
<evidence type="ECO:0000256" key="7">
    <source>
        <dbReference type="ARBA" id="ARBA00022723"/>
    </source>
</evidence>
<sequence length="1708" mass="189562">MDELLMEREPQHDVHPESDSSSAPYPDKEDADTCRICRGEGTTDEPLFFPCKCSGSIKYVHQECLMEWLSHSQKKYCELCKTSFRFTKLYHPGMPSRIPNVVFLRRAAVHVAKMFMTWCRAVLVAFVWIILLPYSMRVVWRSLFWVGDGGWSREHADAAEKAQEDPPTAPWDLELLQSAVGSAIESAKAANTSVSLPPGYSLPLSSMLMPFSHTLNMSAGEPTIWTMLKRVFITFTYPLSEHTIAPGSNTTHRNTTTPALDLGTDNPSLLSNTSYLKWFPSPTANRFLVDVAEGQLITLSVVVAFILIFLIREWVVQQQPVINMVALGDDPLGDDPLGDDPLGDDPLGDDPGHDRDLELDEPELEDEDDDAEEHEEDREEDIHGERAYHNASFADDDAVEDTVDTEAHPQPRVRRTSSAQKNSQASFKAWQNDYGLSEELRTALDAGSNQDIANALKNIPVDAALELKRLLSLPEDPSSTAEQEREQGNSDTNVQIEEAAPQASGSSASIPRGRSNSPSGSSDVTRNTGRLESPNSRQRPNMPSRGRSNIATEIRRSLEEGNSWSFANAPQVPEEMTLQHDSNNIPDSWEDRTAEKDHEAAVSDQELNSEHSSESWQQIPDSMLEGIADQTEEVTSSKDKGKARVVNESPDRSLGDGTWIPPPRPEDESLTPATDGNTRDDIAGSNLSVVDSDSSYQGSGTNEFRHLDDLEMEPERELLHPQLPRPQARLIDAVLDWLFGDIAPGVQAAEDDLNDEHIVQDLADEAPFVPFAGNEPQEAANRPIQDPEVAAAAAQAGIDVNDQDAIDDAEDLEGILELIGMQGPLTGLFQNAMFSAVLISATLACAVWFPYLCGKIVLLLGGNPVSIIIKFPLRLVAALTDLVVDGALILGAGVVFWGAQSLSIVVKLCTWGTLSKFMEGPLAVIAGPARSVADSAMDRIAKLTANSSFVPHYDDFRLSINSHVALRTIQNTTSYALNQTGNAIAMLYEDATADPPSETFFRIVRHVPVAVQQFFASFVKESAAMASWIWNSKPYQITLDLTLSQNVTDAYTAVEQWTATDRVITVFAGYAAFAVVGAIYLKRGRPFSASQQGRKVEAVITEILQQAGGVLKVILIISIEMLAFPLYCGLLLDLALLPLFHNAGLYTRWQFTRESPWTSCFVHWFIGTCYMFHFALFVSMCRKIMRKGVLYFIRDPDDPTFHPVRDVLERSVTTQLRKIAFSGLVYGGLVIICLGGVVWSLNSVTSGVLPIHWSSQTPSLEFPLDLLFYNFLTPVIIKLYKPSDALHAICEVWFKACARFLRLSHFLFGERVKEEEGRHIRRTWASWFYREVGDSEKPVIGEDRKILAEDRGTRVYFMFDGKYVRAPASDSFRVPKAQPVFIEVDQHDVRNDGQPEPEDGAQHVNTTVVYIPPWFRIRIALFVLTIWVFAAATGMGVTIIPLLFGRYLFSILLPPTVEMNDIHALSLGIYSLGILGYGVYQAYKFLSSFNQPVPSPLSTLYNVAATASKIGLRILRFAYVWTSLVFIIPFLFTVVIELFFLMPLHAYLGPDEPHVVHIIQDWTLGFLYARLAARLVFSNRASRAARAFSAVIADGYLNPNARVVTRCILIPVVAIFSVVIAFPTIFAFVLNQTIWAGASEVTKRQVSRFSFPLLGVGLVAIWAGREGLCMLNKWRMVVRDEVYLIGERLHNFGEKKAPPVASSASIKA</sequence>
<feature type="transmembrane region" description="Helical" evidence="15">
    <location>
        <begin position="1649"/>
        <end position="1668"/>
    </location>
</feature>
<evidence type="ECO:0000256" key="14">
    <source>
        <dbReference type="SAM" id="MobiDB-lite"/>
    </source>
</evidence>
<evidence type="ECO:0000313" key="18">
    <source>
        <dbReference type="EMBL" id="KAF2714459.1"/>
    </source>
</evidence>
<evidence type="ECO:0000256" key="1">
    <source>
        <dbReference type="ARBA" id="ARBA00000900"/>
    </source>
</evidence>
<accession>A0A6G1KNP4</accession>
<evidence type="ECO:0000313" key="19">
    <source>
        <dbReference type="Proteomes" id="UP000799428"/>
    </source>
</evidence>
<dbReference type="EC" id="2.3.2.27" evidence="4"/>
<comment type="catalytic activity">
    <reaction evidence="1">
        <text>S-ubiquitinyl-[E2 ubiquitin-conjugating enzyme]-L-cysteine + [acceptor protein]-L-lysine = [E2 ubiquitin-conjugating enzyme]-L-cysteine + N(6)-ubiquitinyl-[acceptor protein]-L-lysine.</text>
        <dbReference type="EC" id="2.3.2.27"/>
    </reaction>
</comment>
<feature type="transmembrane region" description="Helical" evidence="15">
    <location>
        <begin position="1518"/>
        <end position="1542"/>
    </location>
</feature>
<gene>
    <name evidence="18" type="ORF">K504DRAFT_528792</name>
</gene>
<dbReference type="SMART" id="SM00744">
    <property type="entry name" value="RINGv"/>
    <property type="match status" value="1"/>
</dbReference>
<keyword evidence="5" id="KW-0808">Transferase</keyword>
<dbReference type="Pfam" id="PF23113">
    <property type="entry name" value="MARCHF6_C"/>
    <property type="match status" value="1"/>
</dbReference>
<feature type="transmembrane region" description="Helical" evidence="15">
    <location>
        <begin position="1554"/>
        <end position="1573"/>
    </location>
</feature>
<dbReference type="PANTHER" id="PTHR13145:SF0">
    <property type="entry name" value="E3 UBIQUITIN-PROTEIN LIGASE MARCHF6"/>
    <property type="match status" value="1"/>
</dbReference>
<dbReference type="PROSITE" id="PS50089">
    <property type="entry name" value="ZF_RING_2"/>
    <property type="match status" value="1"/>
</dbReference>
<feature type="transmembrane region" description="Helical" evidence="15">
    <location>
        <begin position="1219"/>
        <end position="1242"/>
    </location>
</feature>
<dbReference type="InterPro" id="IPR011016">
    <property type="entry name" value="Znf_RING-CH"/>
</dbReference>
<protein>
    <recommendedName>
        <fullName evidence="4">RING-type E3 ubiquitin transferase</fullName>
        <ecNumber evidence="4">2.3.2.27</ecNumber>
    </recommendedName>
</protein>
<evidence type="ECO:0000256" key="12">
    <source>
        <dbReference type="ARBA" id="ARBA00023136"/>
    </source>
</evidence>
<feature type="compositionally biased region" description="Acidic residues" evidence="14">
    <location>
        <begin position="394"/>
        <end position="404"/>
    </location>
</feature>
<feature type="transmembrane region" description="Helical" evidence="15">
    <location>
        <begin position="1608"/>
        <end position="1629"/>
    </location>
</feature>
<evidence type="ECO:0000259" key="16">
    <source>
        <dbReference type="PROSITE" id="PS50089"/>
    </source>
</evidence>
<feature type="compositionally biased region" description="Polar residues" evidence="14">
    <location>
        <begin position="416"/>
        <end position="425"/>
    </location>
</feature>
<evidence type="ECO:0000256" key="5">
    <source>
        <dbReference type="ARBA" id="ARBA00022679"/>
    </source>
</evidence>
<evidence type="ECO:0000256" key="3">
    <source>
        <dbReference type="ARBA" id="ARBA00004906"/>
    </source>
</evidence>
<feature type="compositionally biased region" description="Basic and acidic residues" evidence="14">
    <location>
        <begin position="589"/>
        <end position="601"/>
    </location>
</feature>
<keyword evidence="9" id="KW-0833">Ubl conjugation pathway</keyword>
<feature type="transmembrane region" description="Helical" evidence="15">
    <location>
        <begin position="1419"/>
        <end position="1442"/>
    </location>
</feature>